<dbReference type="SUPFAM" id="SSF49562">
    <property type="entry name" value="C2 domain (Calcium/lipid-binding domain, CaLB)"/>
    <property type="match status" value="1"/>
</dbReference>
<dbReference type="PANTHER" id="PTHR46502:SF2">
    <property type="entry name" value="16 KDA PHLOEM PROTEIN 2"/>
    <property type="match status" value="1"/>
</dbReference>
<feature type="compositionally biased region" description="Basic and acidic residues" evidence="3">
    <location>
        <begin position="220"/>
        <end position="234"/>
    </location>
</feature>
<keyword evidence="1" id="KW-0479">Metal-binding</keyword>
<keyword evidence="2" id="KW-0106">Calcium</keyword>
<accession>A0ABU6SB17</accession>
<feature type="compositionally biased region" description="Low complexity" evidence="3">
    <location>
        <begin position="161"/>
        <end position="171"/>
    </location>
</feature>
<evidence type="ECO:0000313" key="5">
    <source>
        <dbReference type="EMBL" id="MED6133218.1"/>
    </source>
</evidence>
<dbReference type="Proteomes" id="UP001341840">
    <property type="component" value="Unassembled WGS sequence"/>
</dbReference>
<name>A0ABU6SB17_9FABA</name>
<evidence type="ECO:0000256" key="2">
    <source>
        <dbReference type="ARBA" id="ARBA00022837"/>
    </source>
</evidence>
<evidence type="ECO:0000313" key="6">
    <source>
        <dbReference type="Proteomes" id="UP001341840"/>
    </source>
</evidence>
<organism evidence="5 6">
    <name type="scientific">Stylosanthes scabra</name>
    <dbReference type="NCBI Taxonomy" id="79078"/>
    <lineage>
        <taxon>Eukaryota</taxon>
        <taxon>Viridiplantae</taxon>
        <taxon>Streptophyta</taxon>
        <taxon>Embryophyta</taxon>
        <taxon>Tracheophyta</taxon>
        <taxon>Spermatophyta</taxon>
        <taxon>Magnoliopsida</taxon>
        <taxon>eudicotyledons</taxon>
        <taxon>Gunneridae</taxon>
        <taxon>Pentapetalae</taxon>
        <taxon>rosids</taxon>
        <taxon>fabids</taxon>
        <taxon>Fabales</taxon>
        <taxon>Fabaceae</taxon>
        <taxon>Papilionoideae</taxon>
        <taxon>50 kb inversion clade</taxon>
        <taxon>dalbergioids sensu lato</taxon>
        <taxon>Dalbergieae</taxon>
        <taxon>Pterocarpus clade</taxon>
        <taxon>Stylosanthes</taxon>
    </lineage>
</organism>
<dbReference type="EMBL" id="JASCZI010060514">
    <property type="protein sequence ID" value="MED6133218.1"/>
    <property type="molecule type" value="Genomic_DNA"/>
</dbReference>
<feature type="region of interest" description="Disordered" evidence="3">
    <location>
        <begin position="150"/>
        <end position="179"/>
    </location>
</feature>
<proteinExistence type="predicted"/>
<dbReference type="InterPro" id="IPR035892">
    <property type="entry name" value="C2_domain_sf"/>
</dbReference>
<dbReference type="PROSITE" id="PS51257">
    <property type="entry name" value="PROKAR_LIPOPROTEIN"/>
    <property type="match status" value="1"/>
</dbReference>
<reference evidence="5 6" key="1">
    <citation type="journal article" date="2023" name="Plants (Basel)">
        <title>Bridging the Gap: Combining Genomics and Transcriptomics Approaches to Understand Stylosanthes scabra, an Orphan Legume from the Brazilian Caatinga.</title>
        <authorList>
            <person name="Ferreira-Neto J.R.C."/>
            <person name="da Silva M.D."/>
            <person name="Binneck E."/>
            <person name="de Melo N.F."/>
            <person name="da Silva R.H."/>
            <person name="de Melo A.L.T.M."/>
            <person name="Pandolfi V."/>
            <person name="Bustamante F.O."/>
            <person name="Brasileiro-Vidal A.C."/>
            <person name="Benko-Iseppon A.M."/>
        </authorList>
    </citation>
    <scope>NUCLEOTIDE SEQUENCE [LARGE SCALE GENOMIC DNA]</scope>
    <source>
        <tissue evidence="5">Leaves</tissue>
    </source>
</reference>
<feature type="domain" description="C2" evidence="4">
    <location>
        <begin position="1"/>
        <end position="109"/>
    </location>
</feature>
<dbReference type="PANTHER" id="PTHR46502">
    <property type="entry name" value="C2 DOMAIN-CONTAINING"/>
    <property type="match status" value="1"/>
</dbReference>
<dbReference type="SMART" id="SM00239">
    <property type="entry name" value="C2"/>
    <property type="match status" value="1"/>
</dbReference>
<protein>
    <recommendedName>
        <fullName evidence="4">C2 domain-containing protein</fullName>
    </recommendedName>
</protein>
<feature type="compositionally biased region" description="Low complexity" evidence="3">
    <location>
        <begin position="235"/>
        <end position="245"/>
    </location>
</feature>
<evidence type="ECO:0000256" key="1">
    <source>
        <dbReference type="ARBA" id="ARBA00022723"/>
    </source>
</evidence>
<dbReference type="Gene3D" id="2.60.40.150">
    <property type="entry name" value="C2 domain"/>
    <property type="match status" value="1"/>
</dbReference>
<keyword evidence="6" id="KW-1185">Reference proteome</keyword>
<dbReference type="InterPro" id="IPR000008">
    <property type="entry name" value="C2_dom"/>
</dbReference>
<evidence type="ECO:0000256" key="3">
    <source>
        <dbReference type="SAM" id="MobiDB-lite"/>
    </source>
</evidence>
<dbReference type="Pfam" id="PF00168">
    <property type="entry name" value="C2"/>
    <property type="match status" value="1"/>
</dbReference>
<feature type="region of interest" description="Disordered" evidence="3">
    <location>
        <begin position="219"/>
        <end position="253"/>
    </location>
</feature>
<gene>
    <name evidence="5" type="ORF">PIB30_026410</name>
</gene>
<evidence type="ECO:0000259" key="4">
    <source>
        <dbReference type="PROSITE" id="PS50004"/>
    </source>
</evidence>
<dbReference type="PROSITE" id="PS50004">
    <property type="entry name" value="C2"/>
    <property type="match status" value="1"/>
</dbReference>
<sequence length="277" mass="30571">MPCGRLEVVLISAKDLDGNDFPANTNPYVILSCDSEEHKSTVKEGAGTNPEWNENFVFIVSDSCCELHLKLMDKDGFLGEAMIPLYKAFNEGGYPETCYNVMKNQECCGEIKLALTFNADGSKSETLNLIVSFSTPLPSVSLTYSLTHSHSPDSKRLEVTLPSSHLPSPSLVQTSRKSCRRPIRTRVFTQISSHHSSHEARRSSPRAVSLAPLTVALSHSNREAHRCNDQDRVQRPYSRQSRPSSLAPSSVQRPVTASLFVVKPRFHPSSSLVSSPV</sequence>
<comment type="caution">
    <text evidence="5">The sequence shown here is derived from an EMBL/GenBank/DDBJ whole genome shotgun (WGS) entry which is preliminary data.</text>
</comment>